<proteinExistence type="predicted"/>
<feature type="region of interest" description="Disordered" evidence="1">
    <location>
        <begin position="105"/>
        <end position="156"/>
    </location>
</feature>
<feature type="compositionally biased region" description="Polar residues" evidence="1">
    <location>
        <begin position="145"/>
        <end position="156"/>
    </location>
</feature>
<organism evidence="2">
    <name type="scientific">Siphoviridae sp. ctmHK36</name>
    <dbReference type="NCBI Taxonomy" id="2827931"/>
    <lineage>
        <taxon>Viruses</taxon>
        <taxon>Duplodnaviria</taxon>
        <taxon>Heunggongvirae</taxon>
        <taxon>Uroviricota</taxon>
        <taxon>Caudoviricetes</taxon>
    </lineage>
</organism>
<reference evidence="2" key="1">
    <citation type="journal article" date="2021" name="Proc. Natl. Acad. Sci. U.S.A.">
        <title>A Catalog of Tens of Thousands of Viruses from Human Metagenomes Reveals Hidden Associations with Chronic Diseases.</title>
        <authorList>
            <person name="Tisza M.J."/>
            <person name="Buck C.B."/>
        </authorList>
    </citation>
    <scope>NUCLEOTIDE SEQUENCE</scope>
    <source>
        <strain evidence="2">CtmHK36</strain>
    </source>
</reference>
<evidence type="ECO:0000313" key="2">
    <source>
        <dbReference type="EMBL" id="DAF60444.1"/>
    </source>
</evidence>
<dbReference type="GO" id="GO:0003677">
    <property type="term" value="F:DNA binding"/>
    <property type="evidence" value="ECO:0007669"/>
    <property type="project" value="UniProtKB-KW"/>
</dbReference>
<sequence length="156" mass="17114">MANSYKGKIEYIEPTQSIQRQGKEPFQKRRVMLDATRFDGLTGERGYEKHIIFEFSGKHVSIPDSFKQGDVVELFFDVESYQATKRDGTQDWFTSVRGYKIERVNVQPAQPQGGVPQGAAPASGSPFPPQPSAAPTSGNAPFPPSSTSGQNSDAPF</sequence>
<dbReference type="Pfam" id="PF11325">
    <property type="entry name" value="DUF3127"/>
    <property type="match status" value="1"/>
</dbReference>
<feature type="compositionally biased region" description="Low complexity" evidence="1">
    <location>
        <begin position="107"/>
        <end position="125"/>
    </location>
</feature>
<dbReference type="EMBL" id="BK032788">
    <property type="protein sequence ID" value="DAF60444.1"/>
    <property type="molecule type" value="Genomic_DNA"/>
</dbReference>
<accession>A0A8S5TAV2</accession>
<dbReference type="InterPro" id="IPR021474">
    <property type="entry name" value="DUF3127"/>
</dbReference>
<name>A0A8S5TAV2_9CAUD</name>
<evidence type="ECO:0000256" key="1">
    <source>
        <dbReference type="SAM" id="MobiDB-lite"/>
    </source>
</evidence>
<protein>
    <submittedName>
        <fullName evidence="2">Single-stranded DNA-binding protein</fullName>
    </submittedName>
</protein>
<keyword evidence="2" id="KW-0238">DNA-binding</keyword>